<dbReference type="GO" id="GO:0005783">
    <property type="term" value="C:endoplasmic reticulum"/>
    <property type="evidence" value="ECO:0007669"/>
    <property type="project" value="EnsemblFungi"/>
</dbReference>
<keyword evidence="7" id="KW-0378">Hydrolase</keyword>
<dbReference type="GO" id="GO:0046872">
    <property type="term" value="F:metal ion binding"/>
    <property type="evidence" value="ECO:0007669"/>
    <property type="project" value="UniProtKB-KW"/>
</dbReference>
<evidence type="ECO:0000256" key="10">
    <source>
        <dbReference type="ARBA" id="ARBA00022989"/>
    </source>
</evidence>
<evidence type="ECO:0000256" key="2">
    <source>
        <dbReference type="ARBA" id="ARBA00004760"/>
    </source>
</evidence>
<evidence type="ECO:0000256" key="5">
    <source>
        <dbReference type="ARBA" id="ARBA00022692"/>
    </source>
</evidence>
<gene>
    <name evidence="16" type="ORF">LELG_03129</name>
</gene>
<dbReference type="GO" id="GO:0072711">
    <property type="term" value="P:cellular response to hydroxyurea"/>
    <property type="evidence" value="ECO:0007669"/>
    <property type="project" value="EnsemblFungi"/>
</dbReference>
<feature type="domain" description="Endonuclease/exonuclease/phosphatase" evidence="15">
    <location>
        <begin position="109"/>
        <end position="390"/>
    </location>
</feature>
<evidence type="ECO:0000256" key="7">
    <source>
        <dbReference type="ARBA" id="ARBA00022801"/>
    </source>
</evidence>
<dbReference type="InterPro" id="IPR038772">
    <property type="entry name" value="Sph/SMPD2-like"/>
</dbReference>
<dbReference type="FunCoup" id="A5E0J2">
    <property type="interactions" value="67"/>
</dbReference>
<evidence type="ECO:0000313" key="16">
    <source>
        <dbReference type="EMBL" id="EDK44950.1"/>
    </source>
</evidence>
<keyword evidence="9" id="KW-0746">Sphingolipid metabolism</keyword>
<dbReference type="PANTHER" id="PTHR16320:SF24">
    <property type="entry name" value="PHOSPHODIESTERASE, PUTATIVE-RELATED"/>
    <property type="match status" value="1"/>
</dbReference>
<evidence type="ECO:0000256" key="6">
    <source>
        <dbReference type="ARBA" id="ARBA00022723"/>
    </source>
</evidence>
<evidence type="ECO:0000256" key="1">
    <source>
        <dbReference type="ARBA" id="ARBA00004141"/>
    </source>
</evidence>
<evidence type="ECO:0000313" key="17">
    <source>
        <dbReference type="Proteomes" id="UP000001996"/>
    </source>
</evidence>
<feature type="transmembrane region" description="Helical" evidence="14">
    <location>
        <begin position="470"/>
        <end position="492"/>
    </location>
</feature>
<evidence type="ECO:0000256" key="4">
    <source>
        <dbReference type="ARBA" id="ARBA00006335"/>
    </source>
</evidence>
<dbReference type="OrthoDB" id="387657at2759"/>
<dbReference type="HOGENOM" id="CLU_034001_5_0_1"/>
<dbReference type="GO" id="GO:0046513">
    <property type="term" value="P:ceramide biosynthetic process"/>
    <property type="evidence" value="ECO:0007669"/>
    <property type="project" value="EnsemblFungi"/>
</dbReference>
<reference evidence="16 17" key="1">
    <citation type="journal article" date="2009" name="Nature">
        <title>Evolution of pathogenicity and sexual reproduction in eight Candida genomes.</title>
        <authorList>
            <person name="Butler G."/>
            <person name="Rasmussen M.D."/>
            <person name="Lin M.F."/>
            <person name="Santos M.A."/>
            <person name="Sakthikumar S."/>
            <person name="Munro C.A."/>
            <person name="Rheinbay E."/>
            <person name="Grabherr M."/>
            <person name="Forche A."/>
            <person name="Reedy J.L."/>
            <person name="Agrafioti I."/>
            <person name="Arnaud M.B."/>
            <person name="Bates S."/>
            <person name="Brown A.J."/>
            <person name="Brunke S."/>
            <person name="Costanzo M.C."/>
            <person name="Fitzpatrick D.A."/>
            <person name="de Groot P.W."/>
            <person name="Harris D."/>
            <person name="Hoyer L.L."/>
            <person name="Hube B."/>
            <person name="Klis F.M."/>
            <person name="Kodira C."/>
            <person name="Lennard N."/>
            <person name="Logue M.E."/>
            <person name="Martin R."/>
            <person name="Neiman A.M."/>
            <person name="Nikolaou E."/>
            <person name="Quail M.A."/>
            <person name="Quinn J."/>
            <person name="Santos M.C."/>
            <person name="Schmitzberger F.F."/>
            <person name="Sherlock G."/>
            <person name="Shah P."/>
            <person name="Silverstein K.A."/>
            <person name="Skrzypek M.S."/>
            <person name="Soll D."/>
            <person name="Staggs R."/>
            <person name="Stansfield I."/>
            <person name="Stumpf M.P."/>
            <person name="Sudbery P.E."/>
            <person name="Srikantha T."/>
            <person name="Zeng Q."/>
            <person name="Berman J."/>
            <person name="Berriman M."/>
            <person name="Heitman J."/>
            <person name="Gow N.A."/>
            <person name="Lorenz M.C."/>
            <person name="Birren B.W."/>
            <person name="Kellis M."/>
            <person name="Cuomo C.A."/>
        </authorList>
    </citation>
    <scope>NUCLEOTIDE SEQUENCE [LARGE SCALE GENOMIC DNA]</scope>
    <source>
        <strain evidence="17">ATCC 11503 / BCRC 21390 / CBS 2605 / JCM 1781 / NBRC 1676 / NRRL YB-4239</strain>
    </source>
</reference>
<dbReference type="PANTHER" id="PTHR16320">
    <property type="entry name" value="SPHINGOMYELINASE FAMILY MEMBER"/>
    <property type="match status" value="1"/>
</dbReference>
<evidence type="ECO:0000256" key="12">
    <source>
        <dbReference type="ARBA" id="ARBA00023136"/>
    </source>
</evidence>
<dbReference type="GO" id="GO:0090266">
    <property type="term" value="P:regulation of mitotic cell cycle spindle assembly checkpoint"/>
    <property type="evidence" value="ECO:0007669"/>
    <property type="project" value="EnsemblFungi"/>
</dbReference>
<evidence type="ECO:0000256" key="8">
    <source>
        <dbReference type="ARBA" id="ARBA00022842"/>
    </source>
</evidence>
<accession>A5E0J2</accession>
<keyword evidence="5 14" id="KW-0812">Transmembrane</keyword>
<dbReference type="GO" id="GO:0030149">
    <property type="term" value="P:sphingolipid catabolic process"/>
    <property type="evidence" value="ECO:0007669"/>
    <property type="project" value="EnsemblFungi"/>
</dbReference>
<dbReference type="GO" id="GO:0005741">
    <property type="term" value="C:mitochondrial outer membrane"/>
    <property type="evidence" value="ECO:0007669"/>
    <property type="project" value="EnsemblFungi"/>
</dbReference>
<evidence type="ECO:0000256" key="9">
    <source>
        <dbReference type="ARBA" id="ARBA00022919"/>
    </source>
</evidence>
<dbReference type="GeneID" id="5232632"/>
<dbReference type="EMBL" id="CH981527">
    <property type="protein sequence ID" value="EDK44950.1"/>
    <property type="molecule type" value="Genomic_DNA"/>
</dbReference>
<dbReference type="KEGG" id="lel:PVL30_002619"/>
<feature type="transmembrane region" description="Helical" evidence="14">
    <location>
        <begin position="59"/>
        <end position="80"/>
    </location>
</feature>
<proteinExistence type="inferred from homology"/>
<protein>
    <recommendedName>
        <fullName evidence="15">Endonuclease/exonuclease/phosphatase domain-containing protein</fullName>
    </recommendedName>
</protein>
<evidence type="ECO:0000259" key="15">
    <source>
        <dbReference type="Pfam" id="PF03372"/>
    </source>
</evidence>
<keyword evidence="17" id="KW-1185">Reference proteome</keyword>
<name>A5E0J2_LODEL</name>
<feature type="region of interest" description="Disordered" evidence="13">
    <location>
        <begin position="1"/>
        <end position="22"/>
    </location>
</feature>
<keyword evidence="12 14" id="KW-0472">Membrane</keyword>
<comment type="similarity">
    <text evidence="4">Belongs to the neutral sphingomyelinase family.</text>
</comment>
<dbReference type="Pfam" id="PF03372">
    <property type="entry name" value="Exo_endo_phos"/>
    <property type="match status" value="1"/>
</dbReference>
<keyword evidence="11" id="KW-0443">Lipid metabolism</keyword>
<dbReference type="OMA" id="IEESSMF"/>
<sequence length="547" mass="62662">MKKRKQNPVRGSKGRSHDFNFKKSFAPTIENKQQSRKSNNSNNTTTNNKIFLFSKEEKLLNSVELVTLFFFFFHFFAFNFHSVKLIRVSMLTLDISTDCSSRKQLIKLLTFNTWGLKFVSKHRKHRLQAIADELANPKTVEDDYDIVALQEIWCEEDWDYLDRVCRNRYPYRRVFKSGIITGPGLAILSKQPIVETFLYRFPINGRSSAFFRGDWYVGKSISVTIFQPHKEGSLPIALLNSHMHAPYGHGDASYSTHRACQAWDFAKLVRMLKKAGYAVIQVGDLNSKPESLPYKIFTVEGGLTDSWNVLHKDDLMNAAELAKLSPEDQIALGGVTCNSRLNTWRKNRRLSEACRLDYALIDANNIVPVTAGVKFTGILPKPWLCSYSDHFAYSVEFLVSSVDEHKSPQIDHNLLEREKVYKELLAEIKHYRQTTIPFQANWRKMYFITSIIIVIGMHVGVVFASEVSGWISVIFLLINTFVLVTGLLNGLIWSLGVRSELRALQEVQLQVEDAYTHIESILTRGQKNGISKKKLLISVEEYTPNID</sequence>
<dbReference type="AlphaFoldDB" id="A5E0J2"/>
<dbReference type="InterPro" id="IPR005135">
    <property type="entry name" value="Endo/exonuclease/phosphatase"/>
</dbReference>
<evidence type="ECO:0000256" key="14">
    <source>
        <dbReference type="SAM" id="Phobius"/>
    </source>
</evidence>
<dbReference type="FunFam" id="3.60.10.10:FF:000073">
    <property type="entry name" value="Inositol phosphosphingolipid phospholipase"/>
    <property type="match status" value="1"/>
</dbReference>
<dbReference type="STRING" id="379508.A5E0J2"/>
<dbReference type="GO" id="GO:0004767">
    <property type="term" value="F:sphingomyelin phosphodiesterase activity"/>
    <property type="evidence" value="ECO:0007669"/>
    <property type="project" value="InterPro"/>
</dbReference>
<dbReference type="Proteomes" id="UP000001996">
    <property type="component" value="Unassembled WGS sequence"/>
</dbReference>
<organism evidence="16 17">
    <name type="scientific">Lodderomyces elongisporus (strain ATCC 11503 / CBS 2605 / JCM 1781 / NBRC 1676 / NRRL YB-4239)</name>
    <name type="common">Yeast</name>
    <name type="synonym">Saccharomyces elongisporus</name>
    <dbReference type="NCBI Taxonomy" id="379508"/>
    <lineage>
        <taxon>Eukaryota</taxon>
        <taxon>Fungi</taxon>
        <taxon>Dikarya</taxon>
        <taxon>Ascomycota</taxon>
        <taxon>Saccharomycotina</taxon>
        <taxon>Pichiomycetes</taxon>
        <taxon>Debaryomycetaceae</taxon>
        <taxon>Candida/Lodderomyces clade</taxon>
        <taxon>Lodderomyces</taxon>
    </lineage>
</organism>
<keyword evidence="8" id="KW-0460">Magnesium</keyword>
<evidence type="ECO:0000256" key="11">
    <source>
        <dbReference type="ARBA" id="ARBA00023098"/>
    </source>
</evidence>
<comment type="subcellular location">
    <subcellularLocation>
        <location evidence="1">Membrane</location>
        <topology evidence="1">Multi-pass membrane protein</topology>
    </subcellularLocation>
</comment>
<dbReference type="GO" id="GO:0052712">
    <property type="term" value="F:inositol phosphosphingolipid phospholipase activity"/>
    <property type="evidence" value="ECO:0007669"/>
    <property type="project" value="EnsemblFungi"/>
</dbReference>
<evidence type="ECO:0000256" key="13">
    <source>
        <dbReference type="SAM" id="MobiDB-lite"/>
    </source>
</evidence>
<keyword evidence="6" id="KW-0479">Metal-binding</keyword>
<dbReference type="SUPFAM" id="SSF56219">
    <property type="entry name" value="DNase I-like"/>
    <property type="match status" value="1"/>
</dbReference>
<dbReference type="eggNOG" id="KOG3873">
    <property type="taxonomic scope" value="Eukaryota"/>
</dbReference>
<comment type="pathway">
    <text evidence="2">Lipid metabolism; sphingolipid metabolism.</text>
</comment>
<evidence type="ECO:0000256" key="3">
    <source>
        <dbReference type="ARBA" id="ARBA00004991"/>
    </source>
</evidence>
<dbReference type="Gene3D" id="3.60.10.10">
    <property type="entry name" value="Endonuclease/exonuclease/phosphatase"/>
    <property type="match status" value="1"/>
</dbReference>
<dbReference type="InParanoid" id="A5E0J2"/>
<dbReference type="InterPro" id="IPR036691">
    <property type="entry name" value="Endo/exonu/phosph_ase_sf"/>
</dbReference>
<keyword evidence="10 14" id="KW-1133">Transmembrane helix</keyword>
<feature type="transmembrane region" description="Helical" evidence="14">
    <location>
        <begin position="445"/>
        <end position="464"/>
    </location>
</feature>
<dbReference type="VEuPathDB" id="FungiDB:LELG_03129"/>
<comment type="pathway">
    <text evidence="3">Sphingolipid metabolism.</text>
</comment>